<protein>
    <submittedName>
        <fullName evidence="2">Uncharacterized protein</fullName>
    </submittedName>
</protein>
<gene>
    <name evidence="2" type="ORF">LCGC14_0515120</name>
</gene>
<organism evidence="2">
    <name type="scientific">marine sediment metagenome</name>
    <dbReference type="NCBI Taxonomy" id="412755"/>
    <lineage>
        <taxon>unclassified sequences</taxon>
        <taxon>metagenomes</taxon>
        <taxon>ecological metagenomes</taxon>
    </lineage>
</organism>
<accession>A0A0F9ULN3</accession>
<proteinExistence type="predicted"/>
<evidence type="ECO:0000256" key="1">
    <source>
        <dbReference type="SAM" id="MobiDB-lite"/>
    </source>
</evidence>
<name>A0A0F9ULN3_9ZZZZ</name>
<comment type="caution">
    <text evidence="2">The sequence shown here is derived from an EMBL/GenBank/DDBJ whole genome shotgun (WGS) entry which is preliminary data.</text>
</comment>
<feature type="region of interest" description="Disordered" evidence="1">
    <location>
        <begin position="68"/>
        <end position="119"/>
    </location>
</feature>
<reference evidence="2" key="1">
    <citation type="journal article" date="2015" name="Nature">
        <title>Complex archaea that bridge the gap between prokaryotes and eukaryotes.</title>
        <authorList>
            <person name="Spang A."/>
            <person name="Saw J.H."/>
            <person name="Jorgensen S.L."/>
            <person name="Zaremba-Niedzwiedzka K."/>
            <person name="Martijn J."/>
            <person name="Lind A.E."/>
            <person name="van Eijk R."/>
            <person name="Schleper C."/>
            <person name="Guy L."/>
            <person name="Ettema T.J."/>
        </authorList>
    </citation>
    <scope>NUCLEOTIDE SEQUENCE</scope>
</reference>
<dbReference type="AlphaFoldDB" id="A0A0F9ULN3"/>
<dbReference type="EMBL" id="LAZR01000634">
    <property type="protein sequence ID" value="KKN62136.1"/>
    <property type="molecule type" value="Genomic_DNA"/>
</dbReference>
<evidence type="ECO:0000313" key="2">
    <source>
        <dbReference type="EMBL" id="KKN62136.1"/>
    </source>
</evidence>
<sequence length="119" mass="15081">MVRLFIVIRRKGSKRFLGAIPTRKGATIASLRRVMPKQIKRGFTFRIVTEKQLKMIILKQRPRTIRRVRRKGRRPRRIKRRRVRRRKIRRRVRRIGHRRRDRRTGHRRRVRRIRRRKRR</sequence>